<dbReference type="AlphaFoldDB" id="A0A8H7XP84"/>
<dbReference type="SFLD" id="SFLDS00005">
    <property type="entry name" value="Isoprenoid_Synthase_Type_I"/>
    <property type="match status" value="1"/>
</dbReference>
<gene>
    <name evidence="3" type="ORF">JR316_011325</name>
</gene>
<dbReference type="SUPFAM" id="SSF48576">
    <property type="entry name" value="Terpenoid synthases"/>
    <property type="match status" value="1"/>
</dbReference>
<dbReference type="OrthoDB" id="2998174at2759"/>
<proteinExistence type="inferred from homology"/>
<dbReference type="Gene3D" id="1.10.600.10">
    <property type="entry name" value="Farnesyl Diphosphate Synthase"/>
    <property type="match status" value="1"/>
</dbReference>
<evidence type="ECO:0000256" key="1">
    <source>
        <dbReference type="ARBA" id="ARBA00007946"/>
    </source>
</evidence>
<dbReference type="InterPro" id="IPR024652">
    <property type="entry name" value="Trichodiene_synth"/>
</dbReference>
<comment type="caution">
    <text evidence="3">The sequence shown here is derived from an EMBL/GenBank/DDBJ whole genome shotgun (WGS) entry which is preliminary data.</text>
</comment>
<dbReference type="EMBL" id="JAFIQS010000014">
    <property type="protein sequence ID" value="KAG5163546.1"/>
    <property type="molecule type" value="Genomic_DNA"/>
</dbReference>
<dbReference type="GO" id="GO:0016838">
    <property type="term" value="F:carbon-oxygen lyase activity, acting on phosphates"/>
    <property type="evidence" value="ECO:0007669"/>
    <property type="project" value="InterPro"/>
</dbReference>
<keyword evidence="2" id="KW-0456">Lyase</keyword>
<sequence length="323" mass="36714">MASTALNTPHSEHSASFVPSKSLISDYENFDAIKEIYSGFIDKLEYSTMSAISDDNETFQALLSEFASYNTGRWFEALCRESSTIAELGYANHSPAVRLQAARFTWYLIYVDDLGQKFPSMLEGFQERLLTCKDPEGSFLQAFRAHLADMYKFWDPLPANCITLAGIDFINGCLLEQSPEISEMRLSKAATSWPYFLRNKTGSAAAYGFFLFPKELNVDMTTYIQVMEDIVFYTNLTNDILSFYKEDIAGERNNYIYNRAHVSHQSAIDALRDTVKDTLDAHARITEVLKGTNAYASWKTWVNGYIGFHTTLKRYRLDDLGIA</sequence>
<accession>A0A8H7XP84</accession>
<evidence type="ECO:0008006" key="4">
    <source>
        <dbReference type="Google" id="ProtNLM"/>
    </source>
</evidence>
<dbReference type="SFLD" id="SFLDG01021">
    <property type="entry name" value="Trichodiene_Synthase_Like"/>
    <property type="match status" value="1"/>
</dbReference>
<comment type="similarity">
    <text evidence="1">Belongs to the trichodiene synthase family.</text>
</comment>
<evidence type="ECO:0000256" key="2">
    <source>
        <dbReference type="ARBA" id="ARBA00023239"/>
    </source>
</evidence>
<organism evidence="3">
    <name type="scientific">Psilocybe cubensis</name>
    <name type="common">Psychedelic mushroom</name>
    <name type="synonym">Stropharia cubensis</name>
    <dbReference type="NCBI Taxonomy" id="181762"/>
    <lineage>
        <taxon>Eukaryota</taxon>
        <taxon>Fungi</taxon>
        <taxon>Dikarya</taxon>
        <taxon>Basidiomycota</taxon>
        <taxon>Agaricomycotina</taxon>
        <taxon>Agaricomycetes</taxon>
        <taxon>Agaricomycetidae</taxon>
        <taxon>Agaricales</taxon>
        <taxon>Agaricineae</taxon>
        <taxon>Strophariaceae</taxon>
        <taxon>Psilocybe</taxon>
    </lineage>
</organism>
<dbReference type="Pfam" id="PF06330">
    <property type="entry name" value="TRI5"/>
    <property type="match status" value="1"/>
</dbReference>
<protein>
    <recommendedName>
        <fullName evidence="4">Trichodiene synthase</fullName>
    </recommendedName>
</protein>
<dbReference type="InterPro" id="IPR008949">
    <property type="entry name" value="Isoprenoid_synthase_dom_sf"/>
</dbReference>
<evidence type="ECO:0000313" key="3">
    <source>
        <dbReference type="EMBL" id="KAG5163546.1"/>
    </source>
</evidence>
<name>A0A8H7XP84_PSICU</name>
<reference evidence="3" key="1">
    <citation type="submission" date="2021-02" db="EMBL/GenBank/DDBJ databases">
        <title>Psilocybe cubensis genome.</title>
        <authorList>
            <person name="Mckernan K.J."/>
            <person name="Crawford S."/>
            <person name="Trippe A."/>
            <person name="Kane L.T."/>
            <person name="Mclaughlin S."/>
        </authorList>
    </citation>
    <scope>NUCLEOTIDE SEQUENCE [LARGE SCALE GENOMIC DNA]</scope>
    <source>
        <strain evidence="3">MGC-MH-2018</strain>
    </source>
</reference>